<proteinExistence type="predicted"/>
<dbReference type="EMBL" id="JAYKXN010000008">
    <property type="protein sequence ID" value="KAK7263027.1"/>
    <property type="molecule type" value="Genomic_DNA"/>
</dbReference>
<dbReference type="Proteomes" id="UP001359559">
    <property type="component" value="Unassembled WGS sequence"/>
</dbReference>
<comment type="caution">
    <text evidence="2">The sequence shown here is derived from an EMBL/GenBank/DDBJ whole genome shotgun (WGS) entry which is preliminary data.</text>
</comment>
<organism evidence="2 3">
    <name type="scientific">Clitoria ternatea</name>
    <name type="common">Butterfly pea</name>
    <dbReference type="NCBI Taxonomy" id="43366"/>
    <lineage>
        <taxon>Eukaryota</taxon>
        <taxon>Viridiplantae</taxon>
        <taxon>Streptophyta</taxon>
        <taxon>Embryophyta</taxon>
        <taxon>Tracheophyta</taxon>
        <taxon>Spermatophyta</taxon>
        <taxon>Magnoliopsida</taxon>
        <taxon>eudicotyledons</taxon>
        <taxon>Gunneridae</taxon>
        <taxon>Pentapetalae</taxon>
        <taxon>rosids</taxon>
        <taxon>fabids</taxon>
        <taxon>Fabales</taxon>
        <taxon>Fabaceae</taxon>
        <taxon>Papilionoideae</taxon>
        <taxon>50 kb inversion clade</taxon>
        <taxon>NPAAA clade</taxon>
        <taxon>indigoferoid/millettioid clade</taxon>
        <taxon>Phaseoleae</taxon>
        <taxon>Clitoria</taxon>
    </lineage>
</organism>
<keyword evidence="1" id="KW-0472">Membrane</keyword>
<keyword evidence="3" id="KW-1185">Reference proteome</keyword>
<evidence type="ECO:0000256" key="1">
    <source>
        <dbReference type="SAM" id="Phobius"/>
    </source>
</evidence>
<keyword evidence="1" id="KW-1133">Transmembrane helix</keyword>
<gene>
    <name evidence="2" type="ORF">RJT34_30611</name>
</gene>
<evidence type="ECO:0000313" key="3">
    <source>
        <dbReference type="Proteomes" id="UP001359559"/>
    </source>
</evidence>
<feature type="transmembrane region" description="Helical" evidence="1">
    <location>
        <begin position="20"/>
        <end position="37"/>
    </location>
</feature>
<reference evidence="2 3" key="1">
    <citation type="submission" date="2024-01" db="EMBL/GenBank/DDBJ databases">
        <title>The genomes of 5 underutilized Papilionoideae crops provide insights into root nodulation and disease resistance.</title>
        <authorList>
            <person name="Yuan L."/>
        </authorList>
    </citation>
    <scope>NUCLEOTIDE SEQUENCE [LARGE SCALE GENOMIC DNA]</scope>
    <source>
        <strain evidence="2">LY-2023</strain>
        <tissue evidence="2">Leaf</tissue>
    </source>
</reference>
<name>A0AAN9ESR0_CLITE</name>
<protein>
    <submittedName>
        <fullName evidence="2">Uncharacterized protein</fullName>
    </submittedName>
</protein>
<dbReference type="AlphaFoldDB" id="A0AAN9ESR0"/>
<evidence type="ECO:0000313" key="2">
    <source>
        <dbReference type="EMBL" id="KAK7263027.1"/>
    </source>
</evidence>
<keyword evidence="1" id="KW-0812">Transmembrane</keyword>
<sequence length="161" mass="17702">MTRNTPPLHFSPPPRTTVTLALPLFLFPRILTLLMAVKIRDPFKGTRVWLGTYDTREEALQCNENNINNVSNNHCVSYAATSVLDSESATLDELESHISSSSVLELVTTTCNVTGSGKVSSNKIVETNDLEVEFAALEMPNFSMLNVPSPSVVECVYVIIL</sequence>
<accession>A0AAN9ESR0</accession>